<dbReference type="InterPro" id="IPR034660">
    <property type="entry name" value="DinB/YfiT-like"/>
</dbReference>
<evidence type="ECO:0000313" key="2">
    <source>
        <dbReference type="EMBL" id="GAA0625349.1"/>
    </source>
</evidence>
<dbReference type="InterPro" id="IPR017520">
    <property type="entry name" value="CHP03086"/>
</dbReference>
<protein>
    <submittedName>
        <fullName evidence="2">TIGR03086 family metal-binding protein</fullName>
    </submittedName>
</protein>
<organism evidence="2 3">
    <name type="scientific">Sporichthya brevicatena</name>
    <dbReference type="NCBI Taxonomy" id="171442"/>
    <lineage>
        <taxon>Bacteria</taxon>
        <taxon>Bacillati</taxon>
        <taxon>Actinomycetota</taxon>
        <taxon>Actinomycetes</taxon>
        <taxon>Sporichthyales</taxon>
        <taxon>Sporichthyaceae</taxon>
        <taxon>Sporichthya</taxon>
    </lineage>
</organism>
<sequence>MCVMTSPNPTFPDLDEIRGRYGRIAADLDLRVGRVRTLDWNSMTPCRDWNSRDLLAHVVDNHRRVLAALQDTPLEEVTDSEDVIEAWRAATADVAAALAEDEKALFPVRFYGTESEFATLVGGMLCTDTLIHTWDLCQAAGLDDKLDEAGVEAAFELLKSFGDAIRAPGAFGPEIPAPADATLQDQLILYSGRKVIGLD</sequence>
<dbReference type="NCBIfam" id="TIGR03083">
    <property type="entry name" value="maleylpyruvate isomerase family mycothiol-dependent enzyme"/>
    <property type="match status" value="1"/>
</dbReference>
<evidence type="ECO:0000313" key="3">
    <source>
        <dbReference type="Proteomes" id="UP001500957"/>
    </source>
</evidence>
<proteinExistence type="predicted"/>
<dbReference type="InterPro" id="IPR017517">
    <property type="entry name" value="Maleyloyr_isom"/>
</dbReference>
<feature type="domain" description="Mycothiol-dependent maleylpyruvate isomerase metal-binding" evidence="1">
    <location>
        <begin position="23"/>
        <end position="136"/>
    </location>
</feature>
<reference evidence="2 3" key="1">
    <citation type="journal article" date="2019" name="Int. J. Syst. Evol. Microbiol.">
        <title>The Global Catalogue of Microorganisms (GCM) 10K type strain sequencing project: providing services to taxonomists for standard genome sequencing and annotation.</title>
        <authorList>
            <consortium name="The Broad Institute Genomics Platform"/>
            <consortium name="The Broad Institute Genome Sequencing Center for Infectious Disease"/>
            <person name="Wu L."/>
            <person name="Ma J."/>
        </authorList>
    </citation>
    <scope>NUCLEOTIDE SEQUENCE [LARGE SCALE GENOMIC DNA]</scope>
    <source>
        <strain evidence="2 3">JCM 10671</strain>
    </source>
</reference>
<dbReference type="Pfam" id="PF11716">
    <property type="entry name" value="MDMPI_N"/>
    <property type="match status" value="1"/>
</dbReference>
<dbReference type="SUPFAM" id="SSF109854">
    <property type="entry name" value="DinB/YfiT-like putative metalloenzymes"/>
    <property type="match status" value="1"/>
</dbReference>
<dbReference type="NCBIfam" id="TIGR03086">
    <property type="entry name" value="TIGR03086 family metal-binding protein"/>
    <property type="match status" value="1"/>
</dbReference>
<name>A0ABN1H0E6_9ACTN</name>
<evidence type="ECO:0000259" key="1">
    <source>
        <dbReference type="Pfam" id="PF11716"/>
    </source>
</evidence>
<accession>A0ABN1H0E6</accession>
<keyword evidence="3" id="KW-1185">Reference proteome</keyword>
<comment type="caution">
    <text evidence="2">The sequence shown here is derived from an EMBL/GenBank/DDBJ whole genome shotgun (WGS) entry which is preliminary data.</text>
</comment>
<dbReference type="EMBL" id="BAAAHE010000025">
    <property type="protein sequence ID" value="GAA0625349.1"/>
    <property type="molecule type" value="Genomic_DNA"/>
</dbReference>
<dbReference type="Proteomes" id="UP001500957">
    <property type="component" value="Unassembled WGS sequence"/>
</dbReference>
<gene>
    <name evidence="2" type="ORF">GCM10009547_30800</name>
</gene>
<dbReference type="InterPro" id="IPR024344">
    <property type="entry name" value="MDMPI_metal-binding"/>
</dbReference>